<keyword evidence="3" id="KW-1185">Reference proteome</keyword>
<organism evidence="2 3">
    <name type="scientific">Leptospira ilyithenensis</name>
    <dbReference type="NCBI Taxonomy" id="2484901"/>
    <lineage>
        <taxon>Bacteria</taxon>
        <taxon>Pseudomonadati</taxon>
        <taxon>Spirochaetota</taxon>
        <taxon>Spirochaetia</taxon>
        <taxon>Leptospirales</taxon>
        <taxon>Leptospiraceae</taxon>
        <taxon>Leptospira</taxon>
    </lineage>
</organism>
<name>A0A4R9LLL2_9LEPT</name>
<dbReference type="InterPro" id="IPR014922">
    <property type="entry name" value="YdhG-like"/>
</dbReference>
<comment type="caution">
    <text evidence="2">The sequence shown here is derived from an EMBL/GenBank/DDBJ whole genome shotgun (WGS) entry which is preliminary data.</text>
</comment>
<dbReference type="AlphaFoldDB" id="A0A4R9LLL2"/>
<proteinExistence type="predicted"/>
<dbReference type="OrthoDB" id="328972at2"/>
<evidence type="ECO:0000313" key="2">
    <source>
        <dbReference type="EMBL" id="TGN08526.1"/>
    </source>
</evidence>
<evidence type="ECO:0000259" key="1">
    <source>
        <dbReference type="Pfam" id="PF08818"/>
    </source>
</evidence>
<sequence length="152" mass="17597">MQYKKEIINSLNSKTKKIQFENDSVAEVFSGYPEKLREKLLYLRQLILDTASGNEVVGNLEETLKWGEPSYLTTQTKSGSTVRIHTVKENPEQYAMYFNCKTNLVDGFRKKYSTKFTFGGNRSIIFHLKDKIPVKELEDCISQALTYHKKKS</sequence>
<evidence type="ECO:0000313" key="3">
    <source>
        <dbReference type="Proteomes" id="UP000298264"/>
    </source>
</evidence>
<accession>A0A4R9LLL2</accession>
<dbReference type="Pfam" id="PF08818">
    <property type="entry name" value="DUF1801"/>
    <property type="match status" value="1"/>
</dbReference>
<feature type="domain" description="YdhG-like" evidence="1">
    <location>
        <begin position="37"/>
        <end position="145"/>
    </location>
</feature>
<gene>
    <name evidence="2" type="ORF">EHS11_13445</name>
</gene>
<protein>
    <submittedName>
        <fullName evidence="2">DUF1801 domain-containing protein</fullName>
    </submittedName>
</protein>
<dbReference type="Proteomes" id="UP000298264">
    <property type="component" value="Unassembled WGS sequence"/>
</dbReference>
<dbReference type="EMBL" id="RQHV01000061">
    <property type="protein sequence ID" value="TGN08526.1"/>
    <property type="molecule type" value="Genomic_DNA"/>
</dbReference>
<dbReference type="SUPFAM" id="SSF159888">
    <property type="entry name" value="YdhG-like"/>
    <property type="match status" value="1"/>
</dbReference>
<reference evidence="2" key="1">
    <citation type="journal article" date="2019" name="PLoS Negl. Trop. Dis.">
        <title>Revisiting the worldwide diversity of Leptospira species in the environment.</title>
        <authorList>
            <person name="Vincent A.T."/>
            <person name="Schiettekatte O."/>
            <person name="Bourhy P."/>
            <person name="Veyrier F.J."/>
            <person name="Picardeau M."/>
        </authorList>
    </citation>
    <scope>NUCLEOTIDE SEQUENCE [LARGE SCALE GENOMIC DNA]</scope>
    <source>
        <strain evidence="2">201400974</strain>
    </source>
</reference>